<evidence type="ECO:0008006" key="4">
    <source>
        <dbReference type="Google" id="ProtNLM"/>
    </source>
</evidence>
<name>A0A4Y2DLU3_ARAVE</name>
<keyword evidence="3" id="KW-1185">Reference proteome</keyword>
<dbReference type="EMBL" id="BGPR01000379">
    <property type="protein sequence ID" value="GBM16794.1"/>
    <property type="molecule type" value="Genomic_DNA"/>
</dbReference>
<protein>
    <recommendedName>
        <fullName evidence="4">HAT C-terminal dimerisation domain-containing protein</fullName>
    </recommendedName>
</protein>
<keyword evidence="1" id="KW-0472">Membrane</keyword>
<gene>
    <name evidence="2" type="ORF">AVEN_9382_1</name>
</gene>
<proteinExistence type="predicted"/>
<dbReference type="OrthoDB" id="6131287at2759"/>
<organism evidence="2 3">
    <name type="scientific">Araneus ventricosus</name>
    <name type="common">Orbweaver spider</name>
    <name type="synonym">Epeira ventricosa</name>
    <dbReference type="NCBI Taxonomy" id="182803"/>
    <lineage>
        <taxon>Eukaryota</taxon>
        <taxon>Metazoa</taxon>
        <taxon>Ecdysozoa</taxon>
        <taxon>Arthropoda</taxon>
        <taxon>Chelicerata</taxon>
        <taxon>Arachnida</taxon>
        <taxon>Araneae</taxon>
        <taxon>Araneomorphae</taxon>
        <taxon>Entelegynae</taxon>
        <taxon>Araneoidea</taxon>
        <taxon>Araneidae</taxon>
        <taxon>Araneus</taxon>
    </lineage>
</organism>
<accession>A0A4Y2DLU3</accession>
<keyword evidence="1" id="KW-1133">Transmembrane helix</keyword>
<dbReference type="AlphaFoldDB" id="A0A4Y2DLU3"/>
<dbReference type="Proteomes" id="UP000499080">
    <property type="component" value="Unassembled WGS sequence"/>
</dbReference>
<feature type="transmembrane region" description="Helical" evidence="1">
    <location>
        <begin position="78"/>
        <end position="98"/>
    </location>
</feature>
<reference evidence="2 3" key="1">
    <citation type="journal article" date="2019" name="Sci. Rep.">
        <title>Orb-weaving spider Araneus ventricosus genome elucidates the spidroin gene catalogue.</title>
        <authorList>
            <person name="Kono N."/>
            <person name="Nakamura H."/>
            <person name="Ohtoshi R."/>
            <person name="Moran D.A.P."/>
            <person name="Shinohara A."/>
            <person name="Yoshida Y."/>
            <person name="Fujiwara M."/>
            <person name="Mori M."/>
            <person name="Tomita M."/>
            <person name="Arakawa K."/>
        </authorList>
    </citation>
    <scope>NUCLEOTIDE SEQUENCE [LARGE SCALE GENOMIC DNA]</scope>
</reference>
<sequence>MLLDNLLLQSASAIVPVCRKHSLSLTLMKGFPDLVTNVITVAERDAYDLDVHKYQGTSLRQPQQKHQVDNWWMEVKNFIQFPLVSNMACVMLTAFMILKLSRVLVS</sequence>
<evidence type="ECO:0000313" key="2">
    <source>
        <dbReference type="EMBL" id="GBM16794.1"/>
    </source>
</evidence>
<comment type="caution">
    <text evidence="2">The sequence shown here is derived from an EMBL/GenBank/DDBJ whole genome shotgun (WGS) entry which is preliminary data.</text>
</comment>
<evidence type="ECO:0000313" key="3">
    <source>
        <dbReference type="Proteomes" id="UP000499080"/>
    </source>
</evidence>
<evidence type="ECO:0000256" key="1">
    <source>
        <dbReference type="SAM" id="Phobius"/>
    </source>
</evidence>
<keyword evidence="1" id="KW-0812">Transmembrane</keyword>